<organism evidence="10 11">
    <name type="scientific">[Torrubiella] hemipterigena</name>
    <dbReference type="NCBI Taxonomy" id="1531966"/>
    <lineage>
        <taxon>Eukaryota</taxon>
        <taxon>Fungi</taxon>
        <taxon>Dikarya</taxon>
        <taxon>Ascomycota</taxon>
        <taxon>Pezizomycotina</taxon>
        <taxon>Sordariomycetes</taxon>
        <taxon>Hypocreomycetidae</taxon>
        <taxon>Hypocreales</taxon>
        <taxon>Clavicipitaceae</taxon>
        <taxon>Clavicipitaceae incertae sedis</taxon>
        <taxon>'Torrubiella' clade</taxon>
    </lineage>
</organism>
<evidence type="ECO:0000256" key="5">
    <source>
        <dbReference type="ARBA" id="ARBA00022448"/>
    </source>
</evidence>
<keyword evidence="5" id="KW-0813">Transport</keyword>
<name>A0A0A1TAM4_9HYPO</name>
<dbReference type="PANTHER" id="PTHR11306:SF0">
    <property type="entry name" value="PHOSPHATIDYLGLYCEROL_PHOSPHATIDYLINOSITOL TRANSFER PROTEIN"/>
    <property type="match status" value="1"/>
</dbReference>
<feature type="signal peptide" evidence="8">
    <location>
        <begin position="1"/>
        <end position="20"/>
    </location>
</feature>
<evidence type="ECO:0000256" key="8">
    <source>
        <dbReference type="SAM" id="SignalP"/>
    </source>
</evidence>
<dbReference type="Proteomes" id="UP000039046">
    <property type="component" value="Unassembled WGS sequence"/>
</dbReference>
<keyword evidence="7" id="KW-0445">Lipid transport</keyword>
<feature type="domain" description="MD-2-related lipid-recognition" evidence="9">
    <location>
        <begin position="46"/>
        <end position="168"/>
    </location>
</feature>
<dbReference type="InterPro" id="IPR033917">
    <property type="entry name" value="ML_PG-PI_TP"/>
</dbReference>
<evidence type="ECO:0000256" key="4">
    <source>
        <dbReference type="ARBA" id="ARBA00016056"/>
    </source>
</evidence>
<dbReference type="SUPFAM" id="SSF81296">
    <property type="entry name" value="E set domains"/>
    <property type="match status" value="1"/>
</dbReference>
<proteinExistence type="inferred from homology"/>
<evidence type="ECO:0000313" key="10">
    <source>
        <dbReference type="EMBL" id="CEJ84085.1"/>
    </source>
</evidence>
<evidence type="ECO:0000256" key="6">
    <source>
        <dbReference type="ARBA" id="ARBA00022729"/>
    </source>
</evidence>
<evidence type="ECO:0000256" key="7">
    <source>
        <dbReference type="ARBA" id="ARBA00023055"/>
    </source>
</evidence>
<comment type="similarity">
    <text evidence="2">Belongs to the NPC2 family.</text>
</comment>
<dbReference type="InterPro" id="IPR003172">
    <property type="entry name" value="ML_dom"/>
</dbReference>
<evidence type="ECO:0000259" key="9">
    <source>
        <dbReference type="SMART" id="SM00737"/>
    </source>
</evidence>
<dbReference type="AlphaFoldDB" id="A0A0A1TAM4"/>
<dbReference type="OrthoDB" id="6409159at2759"/>
<feature type="chain" id="PRO_5001990030" description="Phosphatidylglycerol/phosphatidylinositol transfer protein" evidence="8">
    <location>
        <begin position="21"/>
        <end position="184"/>
    </location>
</feature>
<dbReference type="HOGENOM" id="CLU_097982_0_0_1"/>
<dbReference type="GO" id="GO:0032366">
    <property type="term" value="P:intracellular sterol transport"/>
    <property type="evidence" value="ECO:0007669"/>
    <property type="project" value="InterPro"/>
</dbReference>
<evidence type="ECO:0000256" key="3">
    <source>
        <dbReference type="ARBA" id="ARBA00011245"/>
    </source>
</evidence>
<dbReference type="PANTHER" id="PTHR11306">
    <property type="entry name" value="NIEMANN PICK TYPE C2 PROTEIN NPC2-RELATED"/>
    <property type="match status" value="1"/>
</dbReference>
<dbReference type="EMBL" id="CDHN01000002">
    <property type="protein sequence ID" value="CEJ84085.1"/>
    <property type="molecule type" value="Genomic_DNA"/>
</dbReference>
<dbReference type="FunFam" id="2.60.40.770:FF:000004">
    <property type="entry name" value="Phosphatidylglycerol/phosphatidylinositol transfer protein"/>
    <property type="match status" value="1"/>
</dbReference>
<dbReference type="Gene3D" id="2.60.40.770">
    <property type="match status" value="1"/>
</dbReference>
<dbReference type="InterPro" id="IPR039670">
    <property type="entry name" value="NPC2-like"/>
</dbReference>
<keyword evidence="11" id="KW-1185">Reference proteome</keyword>
<dbReference type="GO" id="GO:0032934">
    <property type="term" value="F:sterol binding"/>
    <property type="evidence" value="ECO:0007669"/>
    <property type="project" value="InterPro"/>
</dbReference>
<protein>
    <recommendedName>
        <fullName evidence="4">Phosphatidylglycerol/phosphatidylinositol transfer protein</fullName>
    </recommendedName>
</protein>
<gene>
    <name evidence="10" type="ORF">VHEMI03375</name>
</gene>
<sequence length="184" mass="19521">MKFAAVLAGTTALLSPTAAALSLFDLKGSQVTISDDDNKIPGESPLELCDGDHSDDLIVIKNVDLSPNPPKAGKELLITASGTIKETISDGAYVKISVKYGLIKLLTTTASLCEQIANVDLECPLEPGDKDIVKTVDLPAEIPPGKYTVQADVFTKDDKPITCLTATVNFTFGGRSESEPEELR</sequence>
<accession>A0A0A1TAM4</accession>
<dbReference type="SMART" id="SM00737">
    <property type="entry name" value="ML"/>
    <property type="match status" value="1"/>
</dbReference>
<comment type="subunit">
    <text evidence="3">Monomer.</text>
</comment>
<evidence type="ECO:0000256" key="2">
    <source>
        <dbReference type="ARBA" id="ARBA00006370"/>
    </source>
</evidence>
<keyword evidence="6 8" id="KW-0732">Signal</keyword>
<dbReference type="InterPro" id="IPR014756">
    <property type="entry name" value="Ig_E-set"/>
</dbReference>
<comment type="function">
    <text evidence="1">Catalyzes the intermembrane transfer of phosphatidylglycerol and phosphatidylinositol.</text>
</comment>
<dbReference type="STRING" id="1531966.A0A0A1TAM4"/>
<dbReference type="CDD" id="cd00917">
    <property type="entry name" value="PG-PI_TP"/>
    <property type="match status" value="1"/>
</dbReference>
<reference evidence="10 11" key="1">
    <citation type="journal article" date="2015" name="Genome Announc.">
        <title>Draft Genome Sequence and Gene Annotation of the Entomopathogenic Fungus Verticillium hemipterigenum.</title>
        <authorList>
            <person name="Horn F."/>
            <person name="Habel A."/>
            <person name="Scharf D.H."/>
            <person name="Dworschak J."/>
            <person name="Brakhage A.A."/>
            <person name="Guthke R."/>
            <person name="Hertweck C."/>
            <person name="Linde J."/>
        </authorList>
    </citation>
    <scope>NUCLEOTIDE SEQUENCE [LARGE SCALE GENOMIC DNA]</scope>
</reference>
<evidence type="ECO:0000313" key="11">
    <source>
        <dbReference type="Proteomes" id="UP000039046"/>
    </source>
</evidence>
<dbReference type="Pfam" id="PF02221">
    <property type="entry name" value="E1_DerP2_DerF2"/>
    <property type="match status" value="1"/>
</dbReference>
<evidence type="ECO:0000256" key="1">
    <source>
        <dbReference type="ARBA" id="ARBA00002053"/>
    </source>
</evidence>